<dbReference type="InterPro" id="IPR001461">
    <property type="entry name" value="Aspartic_peptidase_A1"/>
</dbReference>
<keyword evidence="6" id="KW-1133">Transmembrane helix</keyword>
<proteinExistence type="inferred from homology"/>
<dbReference type="SUPFAM" id="SSF50630">
    <property type="entry name" value="Acid proteases"/>
    <property type="match status" value="1"/>
</dbReference>
<evidence type="ECO:0000313" key="11">
    <source>
        <dbReference type="Proteomes" id="UP001152797"/>
    </source>
</evidence>
<accession>A0A9P1GNJ0</accession>
<sequence>MVPTKASLGFEAMAFLLLCAAILPIALGLEVLSLQQTHQPEKALWADWSNWDTKTLRIPAFRISFQADSPPVLAAMPNPQRLLPVNDVLYTVDTDVAGTRARLVVDTGSSDIWAKESVLTSSVESGRAKVRSFQFQGKPRIPYLLLKFGVGSVFGVPITVKDFCVAGICVEDQDLVMGLQIKDVLELNTFDGLLGLAFPRDSQDPFGTPFLRRLQMMQNITLSFALLLGTKKPFMAIGECKELLQGHKHHMLPVHPLEIGLTMWTVSMDLNITDSKNGKPLLSATGFGALDSGSTLLVLPALLYLQLTTHLFRAPARCFMGDTILCMCDTELNDLSFSFGEFTVNFTKEELLLPVAEEVCRINIMAMPPAVRNLPVLILGQTFLRKVYAVFDPWKPAVWLADRRSVKVQEMQKAASGSDFIAPMPAVASDGLMADAPRAAAELAASMRAATGSDTITPKSHVSEETMRKVQAIFDAAMATAEPEATRKGTSRSFDATVAAAALAVAALSAVLAALMARKTQVEDGDYMAL</sequence>
<dbReference type="PANTHER" id="PTHR47966:SF51">
    <property type="entry name" value="BETA-SITE APP-CLEAVING ENZYME, ISOFORM A-RELATED"/>
    <property type="match status" value="1"/>
</dbReference>
<keyword evidence="2 5" id="KW-0645">Protease</keyword>
<comment type="caution">
    <text evidence="9">The sequence shown here is derived from an EMBL/GenBank/DDBJ whole genome shotgun (WGS) entry which is preliminary data.</text>
</comment>
<dbReference type="EMBL" id="CAMXCT030006677">
    <property type="protein sequence ID" value="CAL4805431.1"/>
    <property type="molecule type" value="Genomic_DNA"/>
</dbReference>
<feature type="transmembrane region" description="Helical" evidence="6">
    <location>
        <begin position="496"/>
        <end position="517"/>
    </location>
</feature>
<keyword evidence="11" id="KW-1185">Reference proteome</keyword>
<dbReference type="PANTHER" id="PTHR47966">
    <property type="entry name" value="BETA-SITE APP-CLEAVING ENZYME, ISOFORM A-RELATED"/>
    <property type="match status" value="1"/>
</dbReference>
<protein>
    <submittedName>
        <fullName evidence="10">Copia protein</fullName>
    </submittedName>
</protein>
<evidence type="ECO:0000259" key="8">
    <source>
        <dbReference type="PROSITE" id="PS51767"/>
    </source>
</evidence>
<keyword evidence="7" id="KW-0732">Signal</keyword>
<organism evidence="9">
    <name type="scientific">Cladocopium goreaui</name>
    <dbReference type="NCBI Taxonomy" id="2562237"/>
    <lineage>
        <taxon>Eukaryota</taxon>
        <taxon>Sar</taxon>
        <taxon>Alveolata</taxon>
        <taxon>Dinophyceae</taxon>
        <taxon>Suessiales</taxon>
        <taxon>Symbiodiniaceae</taxon>
        <taxon>Cladocopium</taxon>
    </lineage>
</organism>
<dbReference type="Pfam" id="PF00026">
    <property type="entry name" value="Asp"/>
    <property type="match status" value="1"/>
</dbReference>
<dbReference type="GO" id="GO:0006508">
    <property type="term" value="P:proteolysis"/>
    <property type="evidence" value="ECO:0007669"/>
    <property type="project" value="UniProtKB-KW"/>
</dbReference>
<name>A0A9P1GNJ0_9DINO</name>
<dbReference type="InterPro" id="IPR001969">
    <property type="entry name" value="Aspartic_peptidase_AS"/>
</dbReference>
<dbReference type="EMBL" id="CAMXCT020006677">
    <property type="protein sequence ID" value="CAL1171494.1"/>
    <property type="molecule type" value="Genomic_DNA"/>
</dbReference>
<dbReference type="CDD" id="cd05471">
    <property type="entry name" value="pepsin_like"/>
    <property type="match status" value="1"/>
</dbReference>
<evidence type="ECO:0000313" key="10">
    <source>
        <dbReference type="EMBL" id="CAL4805431.1"/>
    </source>
</evidence>
<evidence type="ECO:0000256" key="4">
    <source>
        <dbReference type="ARBA" id="ARBA00022801"/>
    </source>
</evidence>
<keyword evidence="6" id="KW-0812">Transmembrane</keyword>
<dbReference type="GO" id="GO:0004190">
    <property type="term" value="F:aspartic-type endopeptidase activity"/>
    <property type="evidence" value="ECO:0007669"/>
    <property type="project" value="UniProtKB-KW"/>
</dbReference>
<reference evidence="10 11" key="2">
    <citation type="submission" date="2024-05" db="EMBL/GenBank/DDBJ databases">
        <authorList>
            <person name="Chen Y."/>
            <person name="Shah S."/>
            <person name="Dougan E. K."/>
            <person name="Thang M."/>
            <person name="Chan C."/>
        </authorList>
    </citation>
    <scope>NUCLEOTIDE SEQUENCE [LARGE SCALE GENOMIC DNA]</scope>
</reference>
<keyword evidence="3 5" id="KW-0064">Aspartyl protease</keyword>
<dbReference type="AlphaFoldDB" id="A0A9P1GNJ0"/>
<evidence type="ECO:0000256" key="1">
    <source>
        <dbReference type="ARBA" id="ARBA00007447"/>
    </source>
</evidence>
<evidence type="ECO:0000313" key="9">
    <source>
        <dbReference type="EMBL" id="CAI4018119.1"/>
    </source>
</evidence>
<dbReference type="PROSITE" id="PS00141">
    <property type="entry name" value="ASP_PROTEASE"/>
    <property type="match status" value="1"/>
</dbReference>
<keyword evidence="6" id="KW-0472">Membrane</keyword>
<gene>
    <name evidence="9" type="ORF">C1SCF055_LOCUS42715</name>
</gene>
<evidence type="ECO:0000256" key="3">
    <source>
        <dbReference type="ARBA" id="ARBA00022750"/>
    </source>
</evidence>
<dbReference type="OrthoDB" id="771136at2759"/>
<feature type="signal peptide" evidence="7">
    <location>
        <begin position="1"/>
        <end position="28"/>
    </location>
</feature>
<dbReference type="InterPro" id="IPR033121">
    <property type="entry name" value="PEPTIDASE_A1"/>
</dbReference>
<dbReference type="EMBL" id="CAMXCT010006677">
    <property type="protein sequence ID" value="CAI4018119.1"/>
    <property type="molecule type" value="Genomic_DNA"/>
</dbReference>
<reference evidence="9" key="1">
    <citation type="submission" date="2022-10" db="EMBL/GenBank/DDBJ databases">
        <authorList>
            <person name="Chen Y."/>
            <person name="Dougan E. K."/>
            <person name="Chan C."/>
            <person name="Rhodes N."/>
            <person name="Thang M."/>
        </authorList>
    </citation>
    <scope>NUCLEOTIDE SEQUENCE</scope>
</reference>
<evidence type="ECO:0000256" key="2">
    <source>
        <dbReference type="ARBA" id="ARBA00022670"/>
    </source>
</evidence>
<feature type="chain" id="PRO_5043273163" evidence="7">
    <location>
        <begin position="29"/>
        <end position="530"/>
    </location>
</feature>
<dbReference type="Gene3D" id="2.40.70.10">
    <property type="entry name" value="Acid Proteases"/>
    <property type="match status" value="2"/>
</dbReference>
<evidence type="ECO:0000256" key="7">
    <source>
        <dbReference type="SAM" id="SignalP"/>
    </source>
</evidence>
<dbReference type="InterPro" id="IPR034164">
    <property type="entry name" value="Pepsin-like_dom"/>
</dbReference>
<dbReference type="PROSITE" id="PS51767">
    <property type="entry name" value="PEPTIDASE_A1"/>
    <property type="match status" value="1"/>
</dbReference>
<dbReference type="Proteomes" id="UP001152797">
    <property type="component" value="Unassembled WGS sequence"/>
</dbReference>
<keyword evidence="4 5" id="KW-0378">Hydrolase</keyword>
<feature type="domain" description="Peptidase A1" evidence="8">
    <location>
        <begin position="90"/>
        <end position="401"/>
    </location>
</feature>
<dbReference type="PRINTS" id="PR00792">
    <property type="entry name" value="PEPSIN"/>
</dbReference>
<comment type="similarity">
    <text evidence="1 5">Belongs to the peptidase A1 family.</text>
</comment>
<evidence type="ECO:0000256" key="6">
    <source>
        <dbReference type="SAM" id="Phobius"/>
    </source>
</evidence>
<evidence type="ECO:0000256" key="5">
    <source>
        <dbReference type="RuleBase" id="RU000454"/>
    </source>
</evidence>
<dbReference type="InterPro" id="IPR021109">
    <property type="entry name" value="Peptidase_aspartic_dom_sf"/>
</dbReference>